<protein>
    <submittedName>
        <fullName evidence="2">Uncharacterized protein</fullName>
    </submittedName>
</protein>
<dbReference type="EMBL" id="MN740989">
    <property type="protein sequence ID" value="QHU21272.1"/>
    <property type="molecule type" value="Genomic_DNA"/>
</dbReference>
<evidence type="ECO:0000256" key="1">
    <source>
        <dbReference type="SAM" id="MobiDB-lite"/>
    </source>
</evidence>
<accession>A0A6C0KTG8</accession>
<dbReference type="AlphaFoldDB" id="A0A6C0KTG8"/>
<evidence type="ECO:0000313" key="2">
    <source>
        <dbReference type="EMBL" id="QHU21272.1"/>
    </source>
</evidence>
<feature type="region of interest" description="Disordered" evidence="1">
    <location>
        <begin position="108"/>
        <end position="134"/>
    </location>
</feature>
<feature type="compositionally biased region" description="Basic residues" evidence="1">
    <location>
        <begin position="114"/>
        <end position="134"/>
    </location>
</feature>
<organism evidence="2">
    <name type="scientific">viral metagenome</name>
    <dbReference type="NCBI Taxonomy" id="1070528"/>
    <lineage>
        <taxon>unclassified sequences</taxon>
        <taxon>metagenomes</taxon>
        <taxon>organismal metagenomes</taxon>
    </lineage>
</organism>
<name>A0A6C0KTG8_9ZZZZ</name>
<proteinExistence type="predicted"/>
<reference evidence="2" key="1">
    <citation type="journal article" date="2020" name="Nature">
        <title>Giant virus diversity and host interactions through global metagenomics.</title>
        <authorList>
            <person name="Schulz F."/>
            <person name="Roux S."/>
            <person name="Paez-Espino D."/>
            <person name="Jungbluth S."/>
            <person name="Walsh D.A."/>
            <person name="Denef V.J."/>
            <person name="McMahon K.D."/>
            <person name="Konstantinidis K.T."/>
            <person name="Eloe-Fadrosh E.A."/>
            <person name="Kyrpides N.C."/>
            <person name="Woyke T."/>
        </authorList>
    </citation>
    <scope>NUCLEOTIDE SEQUENCE</scope>
    <source>
        <strain evidence="2">GVMAG-S-3300013094-109</strain>
    </source>
</reference>
<sequence length="134" mass="15434">MWIMYMSYNLLNSDDFTLYQSGGKLMSGDFEISINNQSGGSIEGVSEGGKGNNSLLQNLAMPLYYFSKGKGKKKYHKYDEEEGEEKGVIDNDIFDKLLKMVEYKNDEKTDNNKIKKRGTKKHKDLIKKKKTRKN</sequence>